<reference evidence="1 2" key="1">
    <citation type="submission" date="2017-07" db="EMBL/GenBank/DDBJ databases">
        <title>In vitro design and evaluation of phage cocktails against multidrug-resistant Aeromonas salmonicida.</title>
        <authorList>
            <person name="Chen L."/>
            <person name="Yuan S."/>
            <person name="Ma Y."/>
        </authorList>
    </citation>
    <scope>NUCLEOTIDE SEQUENCE [LARGE SCALE GENOMIC DNA]</scope>
</reference>
<name>A0A291LF16_9CAUD</name>
<evidence type="ECO:0000313" key="2">
    <source>
        <dbReference type="Proteomes" id="UP000258444"/>
    </source>
</evidence>
<sequence length="86" mass="9585">MKLKIGQSYKIVSMFGVAVEHMDCLNDIIVCTNFGTDNGGVAWFDELMWTNFGERGNYILAMSDEGIETFGADYGSFLSNVLEEVK</sequence>
<evidence type="ECO:0000313" key="1">
    <source>
        <dbReference type="EMBL" id="ATI17987.1"/>
    </source>
</evidence>
<organism evidence="1 2">
    <name type="scientific">Aeromonas phage AS-yj</name>
    <dbReference type="NCBI Taxonomy" id="2026115"/>
    <lineage>
        <taxon>Viruses</taxon>
        <taxon>Duplodnaviria</taxon>
        <taxon>Heunggongvirae</taxon>
        <taxon>Uroviricota</taxon>
        <taxon>Caudoviricetes</taxon>
        <taxon>Pantevenvirales</taxon>
        <taxon>Straboviridae</taxon>
        <taxon>Emmerichvirinae</taxon>
        <taxon>Ceceduovirus</taxon>
        <taxon>Ceceduovirus aszj</taxon>
    </lineage>
</organism>
<proteinExistence type="predicted"/>
<accession>A0A291LF16</accession>
<dbReference type="Proteomes" id="UP000258444">
    <property type="component" value="Genome"/>
</dbReference>
<dbReference type="EMBL" id="MF498774">
    <property type="protein sequence ID" value="ATI17987.1"/>
    <property type="molecule type" value="Genomic_DNA"/>
</dbReference>
<protein>
    <submittedName>
        <fullName evidence="1">Uncharacterized protein</fullName>
    </submittedName>
</protein>